<dbReference type="InterPro" id="IPR036397">
    <property type="entry name" value="RNaseH_sf"/>
</dbReference>
<evidence type="ECO:0000313" key="1">
    <source>
        <dbReference type="EMBL" id="KAF0933329.1"/>
    </source>
</evidence>
<evidence type="ECO:0008006" key="3">
    <source>
        <dbReference type="Google" id="ProtNLM"/>
    </source>
</evidence>
<dbReference type="Gene3D" id="3.30.420.10">
    <property type="entry name" value="Ribonuclease H-like superfamily/Ribonuclease H"/>
    <property type="match status" value="1"/>
</dbReference>
<name>A0A6G1F915_9ORYZ</name>
<reference evidence="1 2" key="1">
    <citation type="submission" date="2019-11" db="EMBL/GenBank/DDBJ databases">
        <title>Whole genome sequence of Oryza granulata.</title>
        <authorList>
            <person name="Li W."/>
        </authorList>
    </citation>
    <scope>NUCLEOTIDE SEQUENCE [LARGE SCALE GENOMIC DNA]</scope>
    <source>
        <strain evidence="2">cv. Menghai</strain>
        <tissue evidence="1">Leaf</tissue>
    </source>
</reference>
<organism evidence="1 2">
    <name type="scientific">Oryza meyeriana var. granulata</name>
    <dbReference type="NCBI Taxonomy" id="110450"/>
    <lineage>
        <taxon>Eukaryota</taxon>
        <taxon>Viridiplantae</taxon>
        <taxon>Streptophyta</taxon>
        <taxon>Embryophyta</taxon>
        <taxon>Tracheophyta</taxon>
        <taxon>Spermatophyta</taxon>
        <taxon>Magnoliopsida</taxon>
        <taxon>Liliopsida</taxon>
        <taxon>Poales</taxon>
        <taxon>Poaceae</taxon>
        <taxon>BOP clade</taxon>
        <taxon>Oryzoideae</taxon>
        <taxon>Oryzeae</taxon>
        <taxon>Oryzinae</taxon>
        <taxon>Oryza</taxon>
        <taxon>Oryza meyeriana</taxon>
    </lineage>
</organism>
<gene>
    <name evidence="1" type="ORF">E2562_017953</name>
</gene>
<proteinExistence type="predicted"/>
<sequence>MQNIVHIDEKWFNMTKKAKTYYLLPEEEDPLHTVQNKNNIGKVMFLAAVARPRFDVQGNVTFSRKIGCCGKKEPE</sequence>
<protein>
    <recommendedName>
        <fullName evidence="3">Transposase</fullName>
    </recommendedName>
</protein>
<keyword evidence="2" id="KW-1185">Reference proteome</keyword>
<dbReference type="PANTHER" id="PTHR47169:SF2">
    <property type="entry name" value="OS01G0541250 PROTEIN"/>
    <property type="match status" value="1"/>
</dbReference>
<evidence type="ECO:0000313" key="2">
    <source>
        <dbReference type="Proteomes" id="UP000479710"/>
    </source>
</evidence>
<dbReference type="Proteomes" id="UP000479710">
    <property type="component" value="Unassembled WGS sequence"/>
</dbReference>
<dbReference type="PANTHER" id="PTHR47169">
    <property type="entry name" value="OS01G0541250 PROTEIN"/>
    <property type="match status" value="1"/>
</dbReference>
<dbReference type="AlphaFoldDB" id="A0A6G1F915"/>
<dbReference type="OrthoDB" id="683303at2759"/>
<accession>A0A6G1F915</accession>
<comment type="caution">
    <text evidence="1">The sequence shown here is derived from an EMBL/GenBank/DDBJ whole genome shotgun (WGS) entry which is preliminary data.</text>
</comment>
<dbReference type="EMBL" id="SPHZ02000001">
    <property type="protein sequence ID" value="KAF0933329.1"/>
    <property type="molecule type" value="Genomic_DNA"/>
</dbReference>
<dbReference type="GO" id="GO:0003676">
    <property type="term" value="F:nucleic acid binding"/>
    <property type="evidence" value="ECO:0007669"/>
    <property type="project" value="InterPro"/>
</dbReference>